<feature type="domain" description="C2H2-type" evidence="8">
    <location>
        <begin position="566"/>
        <end position="593"/>
    </location>
</feature>
<keyword evidence="1" id="KW-0479">Metal-binding</keyword>
<dbReference type="InterPro" id="IPR036236">
    <property type="entry name" value="Znf_C2H2_sf"/>
</dbReference>
<keyword evidence="4" id="KW-0862">Zinc</keyword>
<dbReference type="Pfam" id="PF00096">
    <property type="entry name" value="zf-C2H2"/>
    <property type="match status" value="1"/>
</dbReference>
<evidence type="ECO:0000256" key="2">
    <source>
        <dbReference type="ARBA" id="ARBA00022737"/>
    </source>
</evidence>
<evidence type="ECO:0000256" key="3">
    <source>
        <dbReference type="ARBA" id="ARBA00022771"/>
    </source>
</evidence>
<feature type="domain" description="C2H2-type" evidence="8">
    <location>
        <begin position="454"/>
        <end position="481"/>
    </location>
</feature>
<dbReference type="EMBL" id="KQ421948">
    <property type="protein sequence ID" value="KOF75922.1"/>
    <property type="molecule type" value="Genomic_DNA"/>
</dbReference>
<sequence>MIHTQSHIEMTGREWAKKKFFLRQENAREGVERSDGRVGNHKIKQFCIMGTQKFVSLIFTRENAERFQCIRDEMSLDENGLLEFFFKLYDKNKLELKNNFLECIDPCEKVTVQIENLNESCHEVKDEASINHDQYSNEPVTLVQPNWDLSATGSQARLVDQESGETAEVLISLQHYQADDRAMSGSVSNESHSQECKRTTISNGSDDDDGDDDGGGDGSGGGQDDASTAADSLKEETAKEELAKEELAKEQLLDSSIEDKIATIFEQPADVDPVCNSLSSPVLNSEKNIDVAEKVDNSVQPNGEENILEEFVVESSECKEQDTNGTKKSDIKSDLPEESEPKRKRRNDVWLSRIQDADFEERHYKCSYCSAAFFHPHHLQRHEKQLHKLGKEVKPNQCKDCFKTFATMLTLKFHQDFACRMVRRPHRCSLCQLGFKSSEEVRDHKCSSNPSKPLCCLQCDYRTGSPRDLEHHLRIHTGERCYKCDLCDFRTAWKKNLKEHVLKHSGLKPFICQVCNFATNDKSNLRSHLAKHSENRPNLCHTCGSSFREARSLKSHMLSHSDAKAYKCSSCDCSTRYKSSLKSHMRSHHGAGAEKEIVNYSTDNSGNIENKLQEVNEIYVETMDITNENFDEKQYYMCQECSYVIDDKAIFDSHTCFSSPLSQTATSLLDGGMVIQIIENTSDLSPVLQKQ</sequence>
<dbReference type="PANTHER" id="PTHR24388">
    <property type="entry name" value="ZINC FINGER PROTEIN"/>
    <property type="match status" value="1"/>
</dbReference>
<dbReference type="AlphaFoldDB" id="A0A0L8GFY3"/>
<organism evidence="9">
    <name type="scientific">Octopus bimaculoides</name>
    <name type="common">California two-spotted octopus</name>
    <dbReference type="NCBI Taxonomy" id="37653"/>
    <lineage>
        <taxon>Eukaryota</taxon>
        <taxon>Metazoa</taxon>
        <taxon>Spiralia</taxon>
        <taxon>Lophotrochozoa</taxon>
        <taxon>Mollusca</taxon>
        <taxon>Cephalopoda</taxon>
        <taxon>Coleoidea</taxon>
        <taxon>Octopodiformes</taxon>
        <taxon>Octopoda</taxon>
        <taxon>Incirrata</taxon>
        <taxon>Octopodidae</taxon>
        <taxon>Octopus</taxon>
    </lineage>
</organism>
<evidence type="ECO:0000256" key="5">
    <source>
        <dbReference type="ARBA" id="ARBA00023242"/>
    </source>
</evidence>
<evidence type="ECO:0000313" key="9">
    <source>
        <dbReference type="EMBL" id="KOF75922.1"/>
    </source>
</evidence>
<dbReference type="FunFam" id="3.30.160.60:FF:000882">
    <property type="entry name" value="Predicted gene, 21060"/>
    <property type="match status" value="1"/>
</dbReference>
<dbReference type="OMA" id="NYNDEIV"/>
<accession>A0A0L8GFY3</accession>
<dbReference type="OrthoDB" id="6142505at2759"/>
<feature type="domain" description="C2H2-type" evidence="8">
    <location>
        <begin position="482"/>
        <end position="509"/>
    </location>
</feature>
<evidence type="ECO:0000256" key="1">
    <source>
        <dbReference type="ARBA" id="ARBA00022723"/>
    </source>
</evidence>
<reference evidence="9" key="1">
    <citation type="submission" date="2015-07" db="EMBL/GenBank/DDBJ databases">
        <title>MeaNS - Measles Nucleotide Surveillance Program.</title>
        <authorList>
            <person name="Tran T."/>
            <person name="Druce J."/>
        </authorList>
    </citation>
    <scope>NUCLEOTIDE SEQUENCE</scope>
    <source>
        <strain evidence="9">UCB-OBI-ISO-001</strain>
        <tissue evidence="9">Gonad</tissue>
    </source>
</reference>
<keyword evidence="5" id="KW-0539">Nucleus</keyword>
<proteinExistence type="predicted"/>
<feature type="domain" description="C2H2-type" evidence="8">
    <location>
        <begin position="538"/>
        <end position="565"/>
    </location>
</feature>
<evidence type="ECO:0000256" key="4">
    <source>
        <dbReference type="ARBA" id="ARBA00022833"/>
    </source>
</evidence>
<feature type="compositionally biased region" description="Basic and acidic residues" evidence="7">
    <location>
        <begin position="232"/>
        <end position="241"/>
    </location>
</feature>
<dbReference type="PANTHER" id="PTHR24388:SF104">
    <property type="entry name" value="AT-RICH BINDING PROTEIN-RELATED"/>
    <property type="match status" value="1"/>
</dbReference>
<keyword evidence="2" id="KW-0677">Repeat</keyword>
<evidence type="ECO:0000259" key="8">
    <source>
        <dbReference type="PROSITE" id="PS50157"/>
    </source>
</evidence>
<feature type="compositionally biased region" description="Basic and acidic residues" evidence="7">
    <location>
        <begin position="316"/>
        <end position="341"/>
    </location>
</feature>
<dbReference type="GO" id="GO:0000981">
    <property type="term" value="F:DNA-binding transcription factor activity, RNA polymerase II-specific"/>
    <property type="evidence" value="ECO:0007669"/>
    <property type="project" value="TreeGrafter"/>
</dbReference>
<feature type="compositionally biased region" description="Acidic residues" evidence="7">
    <location>
        <begin position="205"/>
        <end position="215"/>
    </location>
</feature>
<evidence type="ECO:0000256" key="7">
    <source>
        <dbReference type="SAM" id="MobiDB-lite"/>
    </source>
</evidence>
<dbReference type="GO" id="GO:0000978">
    <property type="term" value="F:RNA polymerase II cis-regulatory region sequence-specific DNA binding"/>
    <property type="evidence" value="ECO:0007669"/>
    <property type="project" value="TreeGrafter"/>
</dbReference>
<feature type="domain" description="C2H2-type" evidence="8">
    <location>
        <begin position="510"/>
        <end position="537"/>
    </location>
</feature>
<name>A0A0L8GFY3_OCTBM</name>
<keyword evidence="3 6" id="KW-0863">Zinc-finger</keyword>
<dbReference type="InterPro" id="IPR013087">
    <property type="entry name" value="Znf_C2H2_type"/>
</dbReference>
<evidence type="ECO:0000256" key="6">
    <source>
        <dbReference type="PROSITE-ProRule" id="PRU00042"/>
    </source>
</evidence>
<dbReference type="PROSITE" id="PS50157">
    <property type="entry name" value="ZINC_FINGER_C2H2_2"/>
    <property type="match status" value="6"/>
</dbReference>
<feature type="domain" description="C2H2-type" evidence="8">
    <location>
        <begin position="364"/>
        <end position="392"/>
    </location>
</feature>
<dbReference type="GO" id="GO:0008270">
    <property type="term" value="F:zinc ion binding"/>
    <property type="evidence" value="ECO:0007669"/>
    <property type="project" value="UniProtKB-KW"/>
</dbReference>
<dbReference type="SUPFAM" id="SSF57667">
    <property type="entry name" value="beta-beta-alpha zinc fingers"/>
    <property type="match status" value="4"/>
</dbReference>
<dbReference type="PROSITE" id="PS00028">
    <property type="entry name" value="ZINC_FINGER_C2H2_1"/>
    <property type="match status" value="2"/>
</dbReference>
<dbReference type="InterPro" id="IPR050527">
    <property type="entry name" value="Snail/Krueppel_Znf"/>
</dbReference>
<feature type="region of interest" description="Disordered" evidence="7">
    <location>
        <begin position="315"/>
        <end position="345"/>
    </location>
</feature>
<feature type="region of interest" description="Disordered" evidence="7">
    <location>
        <begin position="182"/>
        <end position="241"/>
    </location>
</feature>
<dbReference type="Pfam" id="PF13909">
    <property type="entry name" value="zf-H2C2_5"/>
    <property type="match status" value="1"/>
</dbReference>
<protein>
    <recommendedName>
        <fullName evidence="8">C2H2-type domain-containing protein</fullName>
    </recommendedName>
</protein>
<dbReference type="Gene3D" id="3.30.160.60">
    <property type="entry name" value="Classic Zinc Finger"/>
    <property type="match status" value="6"/>
</dbReference>
<dbReference type="SMART" id="SM00355">
    <property type="entry name" value="ZnF_C2H2"/>
    <property type="match status" value="8"/>
</dbReference>
<gene>
    <name evidence="9" type="ORF">OCBIM_22034026mg</name>
</gene>